<dbReference type="SUPFAM" id="SSF56935">
    <property type="entry name" value="Porins"/>
    <property type="match status" value="1"/>
</dbReference>
<dbReference type="SUPFAM" id="SSF49464">
    <property type="entry name" value="Carboxypeptidase regulatory domain-like"/>
    <property type="match status" value="1"/>
</dbReference>
<keyword evidence="1" id="KW-0472">Membrane</keyword>
<dbReference type="Proteomes" id="UP000281028">
    <property type="component" value="Unassembled WGS sequence"/>
</dbReference>
<dbReference type="FunFam" id="2.170.130.10:FF:000003">
    <property type="entry name" value="SusC/RagA family TonB-linked outer membrane protein"/>
    <property type="match status" value="1"/>
</dbReference>
<dbReference type="InterPro" id="IPR023996">
    <property type="entry name" value="TonB-dep_OMP_SusC/RagA"/>
</dbReference>
<proteinExistence type="inferred from homology"/>
<dbReference type="InterPro" id="IPR037066">
    <property type="entry name" value="Plug_dom_sf"/>
</dbReference>
<keyword evidence="1" id="KW-1134">Transmembrane beta strand</keyword>
<dbReference type="Pfam" id="PF13715">
    <property type="entry name" value="CarbopepD_reg_2"/>
    <property type="match status" value="1"/>
</dbReference>
<dbReference type="InterPro" id="IPR008969">
    <property type="entry name" value="CarboxyPept-like_regulatory"/>
</dbReference>
<gene>
    <name evidence="2" type="ORF">ECE50_008865</name>
</gene>
<dbReference type="InterPro" id="IPR023997">
    <property type="entry name" value="TonB-dep_OMP_SusC/RagA_CS"/>
</dbReference>
<name>A0A3S1DTP0_9BACT</name>
<dbReference type="InterPro" id="IPR039426">
    <property type="entry name" value="TonB-dep_rcpt-like"/>
</dbReference>
<evidence type="ECO:0000256" key="1">
    <source>
        <dbReference type="PROSITE-ProRule" id="PRU01360"/>
    </source>
</evidence>
<comment type="caution">
    <text evidence="2">The sequence shown here is derived from an EMBL/GenBank/DDBJ whole genome shotgun (WGS) entry which is preliminary data.</text>
</comment>
<dbReference type="Gene3D" id="2.170.130.10">
    <property type="entry name" value="TonB-dependent receptor, plug domain"/>
    <property type="match status" value="1"/>
</dbReference>
<dbReference type="EMBL" id="RIAR02000001">
    <property type="protein sequence ID" value="NSL86938.1"/>
    <property type="molecule type" value="Genomic_DNA"/>
</dbReference>
<dbReference type="AlphaFoldDB" id="A0A3S1DTP0"/>
<organism evidence="2 3">
    <name type="scientific">Chitinophaga solisilvae</name>
    <dbReference type="NCBI Taxonomy" id="1233460"/>
    <lineage>
        <taxon>Bacteria</taxon>
        <taxon>Pseudomonadati</taxon>
        <taxon>Bacteroidota</taxon>
        <taxon>Chitinophagia</taxon>
        <taxon>Chitinophagales</taxon>
        <taxon>Chitinophagaceae</taxon>
        <taxon>Chitinophaga</taxon>
    </lineage>
</organism>
<keyword evidence="1" id="KW-0813">Transport</keyword>
<sequence>MKKIIITLFLIGSLLPLLVNAQVQALKGTVRDSKGVIPGAVIFEKDVPVNGTVSNPDGTYALKLRGAQKVLVVRLVGYLTAEFKVPPGQTDMDFTIQPDTKGLEEVVIVGYGQGSKLSNTNAISAVSGDEIRKAPVASLQNALSGKLPGLITQQRTGQPGSDAAQFTIRGVNTFAGSDRSVSPLIIVDDMEYTGNFSDIDPDQVETISILKDAASTAVFGIKGANGVIMVTTRRGAVGKPSFEVRSDLAFQGSTFRPRFLNAYESAKLRNEALLSDGLAPEFTQEDLDHWKNGDDPYGHPDIDWWSTLMKPYSKQSNNKLNIRGGADKMRYFVSLGYIWQDGMVRDFTDKTSEVNTNYYFKRYTYRSNLDMKVTKTLDLSLDLSGVFGERNEPNTRGRANRNRVFFEIFDYRGLPPHAYPIYNPDGSYGAAPTSRVTGPTNNIVGRLRLGGYRRTYTNDIQINLKAAQRLHFILPGLSLKGALGYTSNQDFRRSLTRTNFPAFIYDSKNNTYDPFNPSQFRIDKYNLEYDPGDVVKRLNLQLSLNYDTTFRNRHHVYALALLNQFTSSSGADLPENFRGYTFRVGYDYKKKYMLEVNGAYNGTDRFKSSKRFGFFPAVSAGWNVAEESWFQDRIRSVDLLKLRGSIGLVGSDDIKGNQYLYEYYYARNGSYSIGENHKGISGIREGTLGNENVTWEVERASNLGLDLNMFKSSLTFSADFFDRYRTDILAARNSVSNMIGIPLPPSNVGIMSTRGFELELGYHNRIGKFNYNAKGNYNVARNNIIFMDEANAPYPWLQQTGGMYGRSKGFVFDGFYNNDDEINKGPAPRVRPLPGDIRYKDLNGDNVIDQYDQRYFDVANSPTTTYGLTLGADYGNISVSVTFQGQANFGFMSFAEAITPFFGNLRDVHRNAWRPDNMDNPSFPRLSTVDNISNARTNPSDYWMTRGDFIRLKNAEISYSLPKQWISRIKLNTVRIYANGYNMHTWMFRRNIYDVDPEISSDTEGGVYPNQKSYNVGINVTF</sequence>
<reference evidence="2" key="1">
    <citation type="submission" date="2020-05" db="EMBL/GenBank/DDBJ databases">
        <title>Chitinophaga laudate sp. nov., isolated from a tropical peat swamp.</title>
        <authorList>
            <person name="Goh C.B.S."/>
            <person name="Lee M.S."/>
            <person name="Parimannan S."/>
            <person name="Pasbakhsh P."/>
            <person name="Yule C.M."/>
            <person name="Rajandas H."/>
            <person name="Loke S."/>
            <person name="Croft L."/>
            <person name="Tan J.B.L."/>
        </authorList>
    </citation>
    <scope>NUCLEOTIDE SEQUENCE</scope>
    <source>
        <strain evidence="2">Mgbs1</strain>
    </source>
</reference>
<accession>A0A3S1DTP0</accession>
<protein>
    <submittedName>
        <fullName evidence="2">TonB-dependent receptor</fullName>
    </submittedName>
</protein>
<dbReference type="PROSITE" id="PS52016">
    <property type="entry name" value="TONB_DEPENDENT_REC_3"/>
    <property type="match status" value="1"/>
</dbReference>
<evidence type="ECO:0000313" key="2">
    <source>
        <dbReference type="EMBL" id="NSL86938.1"/>
    </source>
</evidence>
<dbReference type="GO" id="GO:0009279">
    <property type="term" value="C:cell outer membrane"/>
    <property type="evidence" value="ECO:0007669"/>
    <property type="project" value="UniProtKB-SubCell"/>
</dbReference>
<keyword evidence="2" id="KW-0675">Receptor</keyword>
<keyword evidence="1" id="KW-0812">Transmembrane</keyword>
<dbReference type="NCBIfam" id="TIGR04057">
    <property type="entry name" value="SusC_RagA_signa"/>
    <property type="match status" value="1"/>
</dbReference>
<evidence type="ECO:0000313" key="3">
    <source>
        <dbReference type="Proteomes" id="UP000281028"/>
    </source>
</evidence>
<dbReference type="NCBIfam" id="TIGR04056">
    <property type="entry name" value="OMP_RagA_SusC"/>
    <property type="match status" value="1"/>
</dbReference>
<dbReference type="InterPro" id="IPR012910">
    <property type="entry name" value="Plug_dom"/>
</dbReference>
<dbReference type="OrthoDB" id="9768177at2"/>
<dbReference type="Pfam" id="PF07715">
    <property type="entry name" value="Plug"/>
    <property type="match status" value="1"/>
</dbReference>
<comment type="subcellular location">
    <subcellularLocation>
        <location evidence="1">Cell outer membrane</location>
        <topology evidence="1">Multi-pass membrane protein</topology>
    </subcellularLocation>
</comment>
<keyword evidence="3" id="KW-1185">Reference proteome</keyword>
<keyword evidence="1" id="KW-0998">Cell outer membrane</keyword>
<comment type="similarity">
    <text evidence="1">Belongs to the TonB-dependent receptor family.</text>
</comment>